<evidence type="ECO:0000313" key="2">
    <source>
        <dbReference type="Proteomes" id="UP000490939"/>
    </source>
</evidence>
<dbReference type="Proteomes" id="UP000490939">
    <property type="component" value="Unassembled WGS sequence"/>
</dbReference>
<dbReference type="EMBL" id="WNWR01000077">
    <property type="protein sequence ID" value="KAE9991928.1"/>
    <property type="molecule type" value="Genomic_DNA"/>
</dbReference>
<evidence type="ECO:0000313" key="1">
    <source>
        <dbReference type="EMBL" id="KAE9991928.1"/>
    </source>
</evidence>
<sequence>MAEPSLLGIPVEIREKILRNCMVIGVASTRKIAHDHPFDLPLASSQLLLVCRQLYSEGVPILYGENIIHYRNGAAMWSFVSKMTVETRSMIKHVGISSCYRLNSHIDVVDTLTNLKTFNIFDNRGHTTSARLDSLFAKDSRVKYADWNFGMPPSNTFRSLAGRPEAVEIGLIVTYSNFMTRFDIEEQMTTELSGVRLIKFKIFASGLKKGKEFRQERVYSTDGKEGKDYTELLPKTQKHMLNSAGRVVRKDG</sequence>
<keyword evidence="2" id="KW-1185">Reference proteome</keyword>
<protein>
    <submittedName>
        <fullName evidence="1">Uncharacterized protein</fullName>
    </submittedName>
</protein>
<proteinExistence type="predicted"/>
<name>A0A8H3ZD78_VENIN</name>
<accession>A0A8H3ZD78</accession>
<organism evidence="1 2">
    <name type="scientific">Venturia inaequalis</name>
    <name type="common">Apple scab fungus</name>
    <dbReference type="NCBI Taxonomy" id="5025"/>
    <lineage>
        <taxon>Eukaryota</taxon>
        <taxon>Fungi</taxon>
        <taxon>Dikarya</taxon>
        <taxon>Ascomycota</taxon>
        <taxon>Pezizomycotina</taxon>
        <taxon>Dothideomycetes</taxon>
        <taxon>Pleosporomycetidae</taxon>
        <taxon>Venturiales</taxon>
        <taxon>Venturiaceae</taxon>
        <taxon>Venturia</taxon>
    </lineage>
</organism>
<reference evidence="1 2" key="1">
    <citation type="submission" date="2019-07" db="EMBL/GenBank/DDBJ databases">
        <title>Venturia inaequalis Genome Resource.</title>
        <authorList>
            <person name="Lichtner F.J."/>
        </authorList>
    </citation>
    <scope>NUCLEOTIDE SEQUENCE [LARGE SCALE GENOMIC DNA]</scope>
    <source>
        <strain evidence="1 2">DMI_063113</strain>
    </source>
</reference>
<dbReference type="AlphaFoldDB" id="A0A8H3ZD78"/>
<comment type="caution">
    <text evidence="1">The sequence shown here is derived from an EMBL/GenBank/DDBJ whole genome shotgun (WGS) entry which is preliminary data.</text>
</comment>
<gene>
    <name evidence="1" type="ORF">EG327_010606</name>
</gene>